<proteinExistence type="inferred from homology"/>
<evidence type="ECO:0000313" key="3">
    <source>
        <dbReference type="EMBL" id="KFX49440.1"/>
    </source>
</evidence>
<dbReference type="PANTHER" id="PTHR43157">
    <property type="entry name" value="PHOSPHATIDYLINOSITOL-GLYCAN BIOSYNTHESIS CLASS F PROTEIN-RELATED"/>
    <property type="match status" value="1"/>
</dbReference>
<evidence type="ECO:0000256" key="2">
    <source>
        <dbReference type="ARBA" id="ARBA00023002"/>
    </source>
</evidence>
<protein>
    <submittedName>
        <fullName evidence="3">Retinol dehydrogenase 12</fullName>
    </submittedName>
</protein>
<dbReference type="InterPro" id="IPR036291">
    <property type="entry name" value="NAD(P)-bd_dom_sf"/>
</dbReference>
<dbReference type="PRINTS" id="PR00081">
    <property type="entry name" value="GDHRDH"/>
</dbReference>
<dbReference type="Gene3D" id="3.40.50.720">
    <property type="entry name" value="NAD(P)-binding Rossmann-like Domain"/>
    <property type="match status" value="1"/>
</dbReference>
<comment type="similarity">
    <text evidence="1">Belongs to the short-chain dehydrogenases/reductases (SDR) family.</text>
</comment>
<dbReference type="PANTHER" id="PTHR43157:SF31">
    <property type="entry name" value="PHOSPHATIDYLINOSITOL-GLYCAN BIOSYNTHESIS CLASS F PROTEIN"/>
    <property type="match status" value="1"/>
</dbReference>
<dbReference type="SUPFAM" id="SSF51735">
    <property type="entry name" value="NAD(P)-binding Rossmann-fold domains"/>
    <property type="match status" value="1"/>
</dbReference>
<keyword evidence="2" id="KW-0560">Oxidoreductase</keyword>
<dbReference type="EMBL" id="JPOX01000009">
    <property type="protein sequence ID" value="KFX49440.1"/>
    <property type="molecule type" value="Genomic_DNA"/>
</dbReference>
<dbReference type="Pfam" id="PF00106">
    <property type="entry name" value="adh_short"/>
    <property type="match status" value="1"/>
</dbReference>
<dbReference type="HOGENOM" id="CLU_010194_44_4_1"/>
<dbReference type="InterPro" id="IPR002347">
    <property type="entry name" value="SDR_fam"/>
</dbReference>
<organism evidence="3">
    <name type="scientific">Talaromyces marneffei PM1</name>
    <dbReference type="NCBI Taxonomy" id="1077442"/>
    <lineage>
        <taxon>Eukaryota</taxon>
        <taxon>Fungi</taxon>
        <taxon>Dikarya</taxon>
        <taxon>Ascomycota</taxon>
        <taxon>Pezizomycotina</taxon>
        <taxon>Eurotiomycetes</taxon>
        <taxon>Eurotiomycetidae</taxon>
        <taxon>Eurotiales</taxon>
        <taxon>Trichocomaceae</taxon>
        <taxon>Talaromyces</taxon>
        <taxon>Talaromyces sect. Talaromyces</taxon>
    </lineage>
</organism>
<gene>
    <name evidence="3" type="ORF">GQ26_0090940</name>
</gene>
<evidence type="ECO:0000256" key="1">
    <source>
        <dbReference type="ARBA" id="ARBA00006484"/>
    </source>
</evidence>
<name>A0A093VBA5_TALMA</name>
<dbReference type="AlphaFoldDB" id="A0A093VBA5"/>
<comment type="caution">
    <text evidence="3">The sequence shown here is derived from an EMBL/GenBank/DDBJ whole genome shotgun (WGS) entry which is preliminary data.</text>
</comment>
<dbReference type="GO" id="GO:0016491">
    <property type="term" value="F:oxidoreductase activity"/>
    <property type="evidence" value="ECO:0007669"/>
    <property type="project" value="UniProtKB-KW"/>
</dbReference>
<accession>A0A093VBA5</accession>
<reference evidence="3" key="1">
    <citation type="journal article" date="2014" name="PLoS Genet.">
        <title>Signature Gene Expression Reveals Novel Clues to the Molecular Mechanisms of Dimorphic Transition in Penicillium marneffei.</title>
        <authorList>
            <person name="Yang E."/>
            <person name="Wang G."/>
            <person name="Cai J."/>
            <person name="Woo P.C."/>
            <person name="Lau S.K."/>
            <person name="Yuen K.-Y."/>
            <person name="Chow W.-N."/>
            <person name="Lin X."/>
        </authorList>
    </citation>
    <scope>NUCLEOTIDE SEQUENCE [LARGE SCALE GENOMIC DNA]</scope>
    <source>
        <strain evidence="3">PM1</strain>
    </source>
</reference>
<sequence>MDVAGFFRSQLCVKLPVPTKQYTGQTIIVTGSNVGIGLETARYFVSLDAAKVILAVRNTTKGDQAARSITQSPGRIGVTEVWPLDLTKYHSVKLFAERAISLERLDILVNNAGILVYDFEVAEDNESTITVNAVSAMLLSILLLPKLRDTYFVSKMVQLLMIRELANQITSSALPGNITVSVANPGFVKTEVMRHASLTFHIFFRPYRKLVARSAQEGARTLLHAAAGGENTHGQYLSDCEVAVTSELVRSAEGAEAQKKLWTELSATLEKILPGIMQNI</sequence>